<evidence type="ECO:0000313" key="4">
    <source>
        <dbReference type="Proteomes" id="UP000799441"/>
    </source>
</evidence>
<proteinExistence type="inferred from homology"/>
<dbReference type="PANTHER" id="PTHR42760">
    <property type="entry name" value="SHORT-CHAIN DEHYDROGENASES/REDUCTASES FAMILY MEMBER"/>
    <property type="match status" value="1"/>
</dbReference>
<reference evidence="3" key="1">
    <citation type="journal article" date="2020" name="Stud. Mycol.">
        <title>101 Dothideomycetes genomes: a test case for predicting lifestyles and emergence of pathogens.</title>
        <authorList>
            <person name="Haridas S."/>
            <person name="Albert R."/>
            <person name="Binder M."/>
            <person name="Bloem J."/>
            <person name="Labutti K."/>
            <person name="Salamov A."/>
            <person name="Andreopoulos B."/>
            <person name="Baker S."/>
            <person name="Barry K."/>
            <person name="Bills G."/>
            <person name="Bluhm B."/>
            <person name="Cannon C."/>
            <person name="Castanera R."/>
            <person name="Culley D."/>
            <person name="Daum C."/>
            <person name="Ezra D."/>
            <person name="Gonzalez J."/>
            <person name="Henrissat B."/>
            <person name="Kuo A."/>
            <person name="Liang C."/>
            <person name="Lipzen A."/>
            <person name="Lutzoni F."/>
            <person name="Magnuson J."/>
            <person name="Mondo S."/>
            <person name="Nolan M."/>
            <person name="Ohm R."/>
            <person name="Pangilinan J."/>
            <person name="Park H.-J."/>
            <person name="Ramirez L."/>
            <person name="Alfaro M."/>
            <person name="Sun H."/>
            <person name="Tritt A."/>
            <person name="Yoshinaga Y."/>
            <person name="Zwiers L.-H."/>
            <person name="Turgeon B."/>
            <person name="Goodwin S."/>
            <person name="Spatafora J."/>
            <person name="Crous P."/>
            <person name="Grigoriev I."/>
        </authorList>
    </citation>
    <scope>NUCLEOTIDE SEQUENCE</scope>
    <source>
        <strain evidence="3">CBS 116435</strain>
    </source>
</reference>
<dbReference type="GO" id="GO:0016616">
    <property type="term" value="F:oxidoreductase activity, acting on the CH-OH group of donors, NAD or NADP as acceptor"/>
    <property type="evidence" value="ECO:0007669"/>
    <property type="project" value="TreeGrafter"/>
</dbReference>
<dbReference type="Pfam" id="PF13561">
    <property type="entry name" value="adh_short_C2"/>
    <property type="match status" value="1"/>
</dbReference>
<dbReference type="EMBL" id="MU003840">
    <property type="protein sequence ID" value="KAF2717596.1"/>
    <property type="molecule type" value="Genomic_DNA"/>
</dbReference>
<dbReference type="Gene3D" id="3.40.50.720">
    <property type="entry name" value="NAD(P)-binding Rossmann-like Domain"/>
    <property type="match status" value="1"/>
</dbReference>
<protein>
    <submittedName>
        <fullName evidence="3">NAD(P)-binding protein</fullName>
    </submittedName>
</protein>
<gene>
    <name evidence="3" type="ORF">K431DRAFT_288386</name>
</gene>
<accession>A0A9P4Q3C2</accession>
<evidence type="ECO:0000313" key="3">
    <source>
        <dbReference type="EMBL" id="KAF2717596.1"/>
    </source>
</evidence>
<evidence type="ECO:0000256" key="2">
    <source>
        <dbReference type="ARBA" id="ARBA00022857"/>
    </source>
</evidence>
<dbReference type="InterPro" id="IPR002347">
    <property type="entry name" value="SDR_fam"/>
</dbReference>
<keyword evidence="4" id="KW-1185">Reference proteome</keyword>
<name>A0A9P4Q3C2_9PEZI</name>
<dbReference type="PROSITE" id="PS00061">
    <property type="entry name" value="ADH_SHORT"/>
    <property type="match status" value="1"/>
</dbReference>
<dbReference type="PRINTS" id="PR00081">
    <property type="entry name" value="GDHRDH"/>
</dbReference>
<dbReference type="Proteomes" id="UP000799441">
    <property type="component" value="Unassembled WGS sequence"/>
</dbReference>
<comment type="caution">
    <text evidence="3">The sequence shown here is derived from an EMBL/GenBank/DDBJ whole genome shotgun (WGS) entry which is preliminary data.</text>
</comment>
<evidence type="ECO:0000256" key="1">
    <source>
        <dbReference type="ARBA" id="ARBA00006484"/>
    </source>
</evidence>
<dbReference type="FunFam" id="3.40.50.720:FF:000084">
    <property type="entry name" value="Short-chain dehydrogenase reductase"/>
    <property type="match status" value="1"/>
</dbReference>
<dbReference type="CDD" id="cd05233">
    <property type="entry name" value="SDR_c"/>
    <property type="match status" value="1"/>
</dbReference>
<keyword evidence="2" id="KW-0521">NADP</keyword>
<dbReference type="AlphaFoldDB" id="A0A9P4Q3C2"/>
<sequence length="258" mass="27017">MEQVPHAHKTALVTGAGSGLGLAIAKVLLAQGANVIAIDIDAKRVEDFKSNVSAAYPECTLPTACDISKEAHLDSVFKEAVDLFGSIDYVVNCAGIIDGFQGVADMDPTLWDRLIAVNLTAPAMIMKRAVSLMLEKGTKGAIVNVSSIAGFRGGSNGAAYTASKHGLLGLTKNTAVNYGPKGIRCNAIMPGSMATNIGDCLQSGFNLEGFQHMRRVVPEDNTMDCDVEKVAKLVSYLLSDAAEPVNGATWTVDGGQTV</sequence>
<dbReference type="PRINTS" id="PR00080">
    <property type="entry name" value="SDRFAMILY"/>
</dbReference>
<dbReference type="OrthoDB" id="417891at2759"/>
<dbReference type="SUPFAM" id="SSF51735">
    <property type="entry name" value="NAD(P)-binding Rossmann-fold domains"/>
    <property type="match status" value="1"/>
</dbReference>
<dbReference type="InterPro" id="IPR020904">
    <property type="entry name" value="Sc_DH/Rdtase_CS"/>
</dbReference>
<organism evidence="3 4">
    <name type="scientific">Polychaeton citri CBS 116435</name>
    <dbReference type="NCBI Taxonomy" id="1314669"/>
    <lineage>
        <taxon>Eukaryota</taxon>
        <taxon>Fungi</taxon>
        <taxon>Dikarya</taxon>
        <taxon>Ascomycota</taxon>
        <taxon>Pezizomycotina</taxon>
        <taxon>Dothideomycetes</taxon>
        <taxon>Dothideomycetidae</taxon>
        <taxon>Capnodiales</taxon>
        <taxon>Capnodiaceae</taxon>
        <taxon>Polychaeton</taxon>
    </lineage>
</organism>
<dbReference type="InterPro" id="IPR036291">
    <property type="entry name" value="NAD(P)-bd_dom_sf"/>
</dbReference>
<comment type="similarity">
    <text evidence="1">Belongs to the short-chain dehydrogenases/reductases (SDR) family.</text>
</comment>